<organism evidence="2 3">
    <name type="scientific">Fontibacter flavus</name>
    <dbReference type="NCBI Taxonomy" id="654838"/>
    <lineage>
        <taxon>Bacteria</taxon>
        <taxon>Pseudomonadati</taxon>
        <taxon>Bacteroidota</taxon>
        <taxon>Cytophagia</taxon>
        <taxon>Cytophagales</taxon>
        <taxon>Cyclobacteriaceae</taxon>
        <taxon>Fontibacter</taxon>
    </lineage>
</organism>
<accession>A0ABV6FMX9</accession>
<comment type="caution">
    <text evidence="2">The sequence shown here is derived from an EMBL/GenBank/DDBJ whole genome shotgun (WGS) entry which is preliminary data.</text>
</comment>
<name>A0ABV6FMX9_9BACT</name>
<dbReference type="RefSeq" id="WP_382385663.1">
    <property type="nucleotide sequence ID" value="NZ_JBHLWI010000001.1"/>
</dbReference>
<dbReference type="Gene3D" id="3.20.20.370">
    <property type="entry name" value="Glycoside hydrolase/deacetylase"/>
    <property type="match status" value="1"/>
</dbReference>
<keyword evidence="3" id="KW-1185">Reference proteome</keyword>
<feature type="domain" description="NodB homology" evidence="1">
    <location>
        <begin position="35"/>
        <end position="181"/>
    </location>
</feature>
<gene>
    <name evidence="2" type="ORF">ACFFIP_00845</name>
</gene>
<proteinExistence type="predicted"/>
<dbReference type="Proteomes" id="UP001589797">
    <property type="component" value="Unassembled WGS sequence"/>
</dbReference>
<evidence type="ECO:0000259" key="1">
    <source>
        <dbReference type="Pfam" id="PF01522"/>
    </source>
</evidence>
<protein>
    <submittedName>
        <fullName evidence="2">Polysaccharide deacetylase family protein</fullName>
    </submittedName>
</protein>
<dbReference type="Pfam" id="PF01522">
    <property type="entry name" value="Polysacc_deac_1"/>
    <property type="match status" value="1"/>
</dbReference>
<dbReference type="EMBL" id="JBHLWI010000001">
    <property type="protein sequence ID" value="MFC0261209.1"/>
    <property type="molecule type" value="Genomic_DNA"/>
</dbReference>
<dbReference type="InterPro" id="IPR002509">
    <property type="entry name" value="NODB_dom"/>
</dbReference>
<evidence type="ECO:0000313" key="3">
    <source>
        <dbReference type="Proteomes" id="UP001589797"/>
    </source>
</evidence>
<evidence type="ECO:0000313" key="2">
    <source>
        <dbReference type="EMBL" id="MFC0261209.1"/>
    </source>
</evidence>
<dbReference type="SUPFAM" id="SSF88713">
    <property type="entry name" value="Glycoside hydrolase/deacetylase"/>
    <property type="match status" value="1"/>
</dbReference>
<sequence length="313" mass="36583">MTSFLTISLDFELHWGRFDKTRLRDYLEYYQETLQVVPAILEMFEHYGVHATWATVGSLMADNEEEWRAYMPTVLPQYKYERYSAYRWFDAQPQIWEEALFAPHLVRQLIDCPGQELGSHTFAHFYTCENGGSAKAFRADLKAAKTIAKSKFGQELKSLVFPRNQINEAALAISKEEGFDTVRTNPQDWYWKHTVDENLIKRLFRTGDTLVSLGQKTSYQAPQRNGEELLGLPASRLLRPFRKGSLFNQKRISRIKEEMEAAAKSGEVYHLWWHPHNFGHYPKENLRCLEDILQNFSVLKDTYGMESRSMGEF</sequence>
<reference evidence="2 3" key="1">
    <citation type="submission" date="2024-09" db="EMBL/GenBank/DDBJ databases">
        <authorList>
            <person name="Sun Q."/>
            <person name="Mori K."/>
        </authorList>
    </citation>
    <scope>NUCLEOTIDE SEQUENCE [LARGE SCALE GENOMIC DNA]</scope>
    <source>
        <strain evidence="2 3">CCM 7650</strain>
    </source>
</reference>
<dbReference type="CDD" id="cd10929">
    <property type="entry name" value="CE4_u5"/>
    <property type="match status" value="1"/>
</dbReference>
<dbReference type="InterPro" id="IPR011330">
    <property type="entry name" value="Glyco_hydro/deAcase_b/a-brl"/>
</dbReference>